<dbReference type="NCBIfam" id="NF003962">
    <property type="entry name" value="PRK05454.2-5"/>
    <property type="match status" value="1"/>
</dbReference>
<evidence type="ECO:0000256" key="1">
    <source>
        <dbReference type="ARBA" id="ARBA00004429"/>
    </source>
</evidence>
<dbReference type="NCBIfam" id="NF003958">
    <property type="entry name" value="PRK05454.2-1"/>
    <property type="match status" value="1"/>
</dbReference>
<dbReference type="AlphaFoldDB" id="F8EUX6"/>
<evidence type="ECO:0000256" key="7">
    <source>
        <dbReference type="ARBA" id="ARBA00022676"/>
    </source>
</evidence>
<dbReference type="GO" id="GO:0005886">
    <property type="term" value="C:plasma membrane"/>
    <property type="evidence" value="ECO:0007669"/>
    <property type="project" value="UniProtKB-SubCell"/>
</dbReference>
<evidence type="ECO:0000256" key="5">
    <source>
        <dbReference type="ARBA" id="ARBA00022475"/>
    </source>
</evidence>
<evidence type="ECO:0000256" key="11">
    <source>
        <dbReference type="ARBA" id="ARBA00023136"/>
    </source>
</evidence>
<evidence type="ECO:0000259" key="13">
    <source>
        <dbReference type="Pfam" id="PF13632"/>
    </source>
</evidence>
<dbReference type="Pfam" id="PF13632">
    <property type="entry name" value="Glyco_trans_2_3"/>
    <property type="match status" value="1"/>
</dbReference>
<dbReference type="CDD" id="cd04191">
    <property type="entry name" value="Glucan_BSP_MdoH"/>
    <property type="match status" value="1"/>
</dbReference>
<feature type="transmembrane region" description="Helical" evidence="12">
    <location>
        <begin position="538"/>
        <end position="571"/>
    </location>
</feature>
<keyword evidence="10 12" id="KW-1133">Transmembrane helix</keyword>
<evidence type="ECO:0000256" key="6">
    <source>
        <dbReference type="ARBA" id="ARBA00022519"/>
    </source>
</evidence>
<keyword evidence="5" id="KW-1003">Cell membrane</keyword>
<dbReference type="STRING" id="579138.Zymop_0361"/>
<feature type="transmembrane region" description="Helical" evidence="12">
    <location>
        <begin position="87"/>
        <end position="115"/>
    </location>
</feature>
<dbReference type="Gene3D" id="3.90.550.10">
    <property type="entry name" value="Spore Coat Polysaccharide Biosynthesis Protein SpsA, Chain A"/>
    <property type="match status" value="1"/>
</dbReference>
<dbReference type="InterPro" id="IPR001173">
    <property type="entry name" value="Glyco_trans_2-like"/>
</dbReference>
<evidence type="ECO:0000256" key="2">
    <source>
        <dbReference type="ARBA" id="ARBA00005001"/>
    </source>
</evidence>
<dbReference type="PATRIC" id="fig|579138.3.peg.378"/>
<proteinExistence type="inferred from homology"/>
<dbReference type="eggNOG" id="COG2943">
    <property type="taxonomic scope" value="Bacteria"/>
</dbReference>
<dbReference type="RefSeq" id="WP_013933663.1">
    <property type="nucleotide sequence ID" value="NC_015709.1"/>
</dbReference>
<accession>F8EUX6</accession>
<feature type="transmembrane region" description="Helical" evidence="12">
    <location>
        <begin position="470"/>
        <end position="492"/>
    </location>
</feature>
<gene>
    <name evidence="14" type="ordered locus">Zymop_0361</name>
</gene>
<comment type="similarity">
    <text evidence="3">Belongs to the glycosyltransferase 2 family. OpgH subfamily.</text>
</comment>
<dbReference type="HOGENOM" id="CLU_015730_1_0_5"/>
<dbReference type="EMBL" id="CP002865">
    <property type="protein sequence ID" value="AEI37264.1"/>
    <property type="molecule type" value="Genomic_DNA"/>
</dbReference>
<keyword evidence="9 12" id="KW-0812">Transmembrane</keyword>
<dbReference type="PANTHER" id="PTHR43867:SF5">
    <property type="entry name" value="GLUCANS BIOSYNTHESIS GLUCOSYLTRANSFERASE H"/>
    <property type="match status" value="1"/>
</dbReference>
<keyword evidence="6" id="KW-0997">Cell inner membrane</keyword>
<feature type="transmembrane region" description="Helical" evidence="12">
    <location>
        <begin position="57"/>
        <end position="75"/>
    </location>
</feature>
<feature type="transmembrane region" description="Helical" evidence="12">
    <location>
        <begin position="441"/>
        <end position="463"/>
    </location>
</feature>
<evidence type="ECO:0000256" key="8">
    <source>
        <dbReference type="ARBA" id="ARBA00022679"/>
    </source>
</evidence>
<evidence type="ECO:0000256" key="12">
    <source>
        <dbReference type="SAM" id="Phobius"/>
    </source>
</evidence>
<comment type="subcellular location">
    <subcellularLocation>
        <location evidence="1">Cell inner membrane</location>
        <topology evidence="1">Multi-pass membrane protein</topology>
    </subcellularLocation>
</comment>
<feature type="transmembrane region" description="Helical" evidence="12">
    <location>
        <begin position="402"/>
        <end position="421"/>
    </location>
</feature>
<dbReference type="KEGG" id="zmp:Zymop_0361"/>
<evidence type="ECO:0000313" key="14">
    <source>
        <dbReference type="EMBL" id="AEI37264.1"/>
    </source>
</evidence>
<keyword evidence="11 12" id="KW-0472">Membrane</keyword>
<evidence type="ECO:0000256" key="9">
    <source>
        <dbReference type="ARBA" id="ARBA00022692"/>
    </source>
</evidence>
<dbReference type="SUPFAM" id="SSF53448">
    <property type="entry name" value="Nucleotide-diphospho-sugar transferases"/>
    <property type="match status" value="1"/>
</dbReference>
<comment type="pathway">
    <text evidence="2">Glycan metabolism; osmoregulated periplasmic glucan (OPG) biosynthesis.</text>
</comment>
<evidence type="ECO:0000313" key="15">
    <source>
        <dbReference type="Proteomes" id="UP000000491"/>
    </source>
</evidence>
<keyword evidence="8 14" id="KW-0808">Transferase</keyword>
<sequence>MTPTKTSIEQPTKMDEVFFSLPPRIPIAMPIQSWDKVGPITQKPKTSPPGIGNRRGLLFGITIIVAIAAAADVWLAEAVQGISFSEILIFLLFSPLFAWLFFGFMGALIGFIQLVRGRASADYQMPPASVAPRGKTAILMPIYNEDVDMVYLRIKVIAQSIAKTGFGKHFEFFILSDSNPANGLIEFAALKRLKEEVDLPVWYRRREKNIARKPGNIADWIHNFGGGYDYMLILDADSLMAGQTITRMAASLDRDKGLALLQTVPMPVNGQTFFARWQQFSARLYGPLASAGLIWWSGSEASFWGHNAIVRVKAFAESCGLPKLSGKEPFGGNIMSHDVVEATLLRRKGWTVHTIMAEGSYEEYPPTLIDGAIRDRRWCQGNLQHTRLLGIKGLHWVNRLQLLIGVTSYATSTVWLFLLIATLMHHFGGAGANLSLSPSPWLLILTVICLFGAKILAVIWAVMDRRRSKALGGVSGILASVVIEIPLSAFIAPMLMVTQTITFIDIIRGRPSGWNTQRREVDGIDFSEAFNHYRPHMIVGVIFALLALIGGGSLTWLLMVAIGLILAPAIAYITSCPAMGRALAGTGIFITPEEHRQDGTLEASTASGIVHIALKEAATMPLHAYSNVPKKSQLSTAAAMVTSSRTKVVPITGQN</sequence>
<dbReference type="Proteomes" id="UP000000491">
    <property type="component" value="Chromosome"/>
</dbReference>
<dbReference type="InterPro" id="IPR029044">
    <property type="entry name" value="Nucleotide-diphossugar_trans"/>
</dbReference>
<protein>
    <recommendedName>
        <fullName evidence="4">Glucans biosynthesis glucosyltransferase H</fullName>
    </recommendedName>
</protein>
<keyword evidence="7" id="KW-0328">Glycosyltransferase</keyword>
<evidence type="ECO:0000256" key="10">
    <source>
        <dbReference type="ARBA" id="ARBA00022989"/>
    </source>
</evidence>
<evidence type="ECO:0000256" key="3">
    <source>
        <dbReference type="ARBA" id="ARBA00009337"/>
    </source>
</evidence>
<evidence type="ECO:0000256" key="4">
    <source>
        <dbReference type="ARBA" id="ARBA00020585"/>
    </source>
</evidence>
<reference evidence="14 15" key="1">
    <citation type="journal article" date="2011" name="J. Bacteriol.">
        <title>Genome sequence of the ethanol-producing Zymomonas mobilis subsp. pomaceae lectotype strain ATCC 29192.</title>
        <authorList>
            <person name="Kouvelis V.N."/>
            <person name="Davenport K.W."/>
            <person name="Brettin T.S."/>
            <person name="Bruce D."/>
            <person name="Detter C."/>
            <person name="Han C.S."/>
            <person name="Nolan M."/>
            <person name="Tapia R."/>
            <person name="Damoulaki A."/>
            <person name="Kyrpides N.C."/>
            <person name="Typas M.A."/>
            <person name="Pappas K.M."/>
        </authorList>
    </citation>
    <scope>NUCLEOTIDE SEQUENCE [LARGE SCALE GENOMIC DNA]</scope>
    <source>
        <strain evidence="15">ATCC 29192 / DSM 22645 / JCM 10191 / CCUG 17912 / NBRC 13757 / NCIMB 11200 / NRRL B-4491 / Barker I</strain>
    </source>
</reference>
<feature type="domain" description="Glycosyltransferase 2-like" evidence="13">
    <location>
        <begin position="232"/>
        <end position="443"/>
    </location>
</feature>
<dbReference type="InterPro" id="IPR050321">
    <property type="entry name" value="Glycosyltr_2/OpgH_subfam"/>
</dbReference>
<dbReference type="PANTHER" id="PTHR43867">
    <property type="entry name" value="CELLULOSE SYNTHASE CATALYTIC SUBUNIT A [UDP-FORMING]"/>
    <property type="match status" value="1"/>
</dbReference>
<name>F8EUX6_ZYMMT</name>
<organism evidence="14 15">
    <name type="scientific">Zymomonas mobilis subsp. pomaceae (strain ATCC 29192 / DSM 22645 / JCM 10191 / CCUG 17912 / NBRC 13757 / NCIMB 11200 / NRRL B-4491 / Barker I)</name>
    <dbReference type="NCBI Taxonomy" id="579138"/>
    <lineage>
        <taxon>Bacteria</taxon>
        <taxon>Pseudomonadati</taxon>
        <taxon>Pseudomonadota</taxon>
        <taxon>Alphaproteobacteria</taxon>
        <taxon>Sphingomonadales</taxon>
        <taxon>Zymomonadaceae</taxon>
        <taxon>Zymomonas</taxon>
    </lineage>
</organism>
<dbReference type="GO" id="GO:0016758">
    <property type="term" value="F:hexosyltransferase activity"/>
    <property type="evidence" value="ECO:0007669"/>
    <property type="project" value="TreeGrafter"/>
</dbReference>